<sequence>MGEKLVDRLIECKPDDEISGWFWFAKTEGSQNCSHLIHRVDPQHYPGPLFIPELPSLLPCIAQSSDEDWIGESNPPR</sequence>
<dbReference type="Proteomes" id="UP000233551">
    <property type="component" value="Unassembled WGS sequence"/>
</dbReference>
<evidence type="ECO:0000313" key="1">
    <source>
        <dbReference type="EMBL" id="PKI74181.1"/>
    </source>
</evidence>
<proteinExistence type="predicted"/>
<comment type="caution">
    <text evidence="1">The sequence shown here is derived from an EMBL/GenBank/DDBJ whole genome shotgun (WGS) entry which is preliminary data.</text>
</comment>
<reference evidence="1 2" key="1">
    <citation type="submission" date="2017-11" db="EMBL/GenBank/DDBJ databases">
        <title>De-novo sequencing of pomegranate (Punica granatum L.) genome.</title>
        <authorList>
            <person name="Akparov Z."/>
            <person name="Amiraslanov A."/>
            <person name="Hajiyeva S."/>
            <person name="Abbasov M."/>
            <person name="Kaur K."/>
            <person name="Hamwieh A."/>
            <person name="Solovyev V."/>
            <person name="Salamov A."/>
            <person name="Braich B."/>
            <person name="Kosarev P."/>
            <person name="Mahmoud A."/>
            <person name="Hajiyev E."/>
            <person name="Babayeva S."/>
            <person name="Izzatullayeva V."/>
            <person name="Mammadov A."/>
            <person name="Mammadov A."/>
            <person name="Sharifova S."/>
            <person name="Ojaghi J."/>
            <person name="Eynullazada K."/>
            <person name="Bayramov B."/>
            <person name="Abdulazimova A."/>
            <person name="Shahmuradov I."/>
        </authorList>
    </citation>
    <scope>NUCLEOTIDE SEQUENCE [LARGE SCALE GENOMIC DNA]</scope>
    <source>
        <strain evidence="2">cv. AG2017</strain>
        <tissue evidence="1">Leaf</tissue>
    </source>
</reference>
<gene>
    <name evidence="1" type="ORF">CRG98_005419</name>
</gene>
<protein>
    <submittedName>
        <fullName evidence="1">Uncharacterized protein</fullName>
    </submittedName>
</protein>
<dbReference type="EMBL" id="PGOL01000222">
    <property type="protein sequence ID" value="PKI74181.1"/>
    <property type="molecule type" value="Genomic_DNA"/>
</dbReference>
<dbReference type="AlphaFoldDB" id="A0A2I0L0C1"/>
<name>A0A2I0L0C1_PUNGR</name>
<keyword evidence="2" id="KW-1185">Reference proteome</keyword>
<organism evidence="1 2">
    <name type="scientific">Punica granatum</name>
    <name type="common">Pomegranate</name>
    <dbReference type="NCBI Taxonomy" id="22663"/>
    <lineage>
        <taxon>Eukaryota</taxon>
        <taxon>Viridiplantae</taxon>
        <taxon>Streptophyta</taxon>
        <taxon>Embryophyta</taxon>
        <taxon>Tracheophyta</taxon>
        <taxon>Spermatophyta</taxon>
        <taxon>Magnoliopsida</taxon>
        <taxon>eudicotyledons</taxon>
        <taxon>Gunneridae</taxon>
        <taxon>Pentapetalae</taxon>
        <taxon>rosids</taxon>
        <taxon>malvids</taxon>
        <taxon>Myrtales</taxon>
        <taxon>Lythraceae</taxon>
        <taxon>Punica</taxon>
    </lineage>
</organism>
<evidence type="ECO:0000313" key="2">
    <source>
        <dbReference type="Proteomes" id="UP000233551"/>
    </source>
</evidence>
<accession>A0A2I0L0C1</accession>